<dbReference type="PANTHER" id="PTHR13373:SF21">
    <property type="entry name" value="NUCLEAR PORE COMPLEX PROTEIN NUP85"/>
    <property type="match status" value="1"/>
</dbReference>
<evidence type="ECO:0000256" key="3">
    <source>
        <dbReference type="ARBA" id="ARBA00022448"/>
    </source>
</evidence>
<dbReference type="GO" id="GO:0031965">
    <property type="term" value="C:nuclear membrane"/>
    <property type="evidence" value="ECO:0007669"/>
    <property type="project" value="UniProtKB-UniRule"/>
</dbReference>
<protein>
    <recommendedName>
        <fullName evidence="9">Nuclear pore complex protein Nup85</fullName>
    </recommendedName>
</protein>
<evidence type="ECO:0000256" key="7">
    <source>
        <dbReference type="ARBA" id="ARBA00023132"/>
    </source>
</evidence>
<comment type="similarity">
    <text evidence="2 9">Belongs to the nucleoporin Nup85 family.</text>
</comment>
<keyword evidence="7 9" id="KW-0906">Nuclear pore complex</keyword>
<keyword evidence="3 9" id="KW-0813">Transport</keyword>
<comment type="subunit">
    <text evidence="9">Component of the nuclear pore complex (NPC).</text>
</comment>
<dbReference type="AlphaFoldDB" id="A0A6A6EEG7"/>
<dbReference type="EMBL" id="ML994621">
    <property type="protein sequence ID" value="KAF2189212.1"/>
    <property type="molecule type" value="Genomic_DNA"/>
</dbReference>
<dbReference type="GO" id="GO:0006606">
    <property type="term" value="P:protein import into nucleus"/>
    <property type="evidence" value="ECO:0007669"/>
    <property type="project" value="TreeGrafter"/>
</dbReference>
<evidence type="ECO:0000256" key="10">
    <source>
        <dbReference type="SAM" id="MobiDB-lite"/>
    </source>
</evidence>
<organism evidence="11 12">
    <name type="scientific">Zopfia rhizophila CBS 207.26</name>
    <dbReference type="NCBI Taxonomy" id="1314779"/>
    <lineage>
        <taxon>Eukaryota</taxon>
        <taxon>Fungi</taxon>
        <taxon>Dikarya</taxon>
        <taxon>Ascomycota</taxon>
        <taxon>Pezizomycotina</taxon>
        <taxon>Dothideomycetes</taxon>
        <taxon>Dothideomycetes incertae sedis</taxon>
        <taxon>Zopfiaceae</taxon>
        <taxon>Zopfia</taxon>
    </lineage>
</organism>
<feature type="compositionally biased region" description="Polar residues" evidence="10">
    <location>
        <begin position="170"/>
        <end position="186"/>
    </location>
</feature>
<evidence type="ECO:0000256" key="8">
    <source>
        <dbReference type="ARBA" id="ARBA00023242"/>
    </source>
</evidence>
<evidence type="ECO:0000256" key="2">
    <source>
        <dbReference type="ARBA" id="ARBA00005573"/>
    </source>
</evidence>
<dbReference type="InterPro" id="IPR011502">
    <property type="entry name" value="Nucleoporin_Nup85"/>
</dbReference>
<dbReference type="Pfam" id="PF07575">
    <property type="entry name" value="Nucleopor_Nup85"/>
    <property type="match status" value="1"/>
</dbReference>
<dbReference type="OrthoDB" id="5422384at2759"/>
<keyword evidence="6 9" id="KW-0811">Translocation</keyword>
<dbReference type="GO" id="GO:0006406">
    <property type="term" value="P:mRNA export from nucleus"/>
    <property type="evidence" value="ECO:0007669"/>
    <property type="project" value="TreeGrafter"/>
</dbReference>
<name>A0A6A6EEG7_9PEZI</name>
<evidence type="ECO:0000256" key="4">
    <source>
        <dbReference type="ARBA" id="ARBA00022816"/>
    </source>
</evidence>
<comment type="function">
    <text evidence="9">Functions as a component of the nuclear pore complex (NPC).</text>
</comment>
<evidence type="ECO:0000256" key="6">
    <source>
        <dbReference type="ARBA" id="ARBA00023010"/>
    </source>
</evidence>
<dbReference type="Proteomes" id="UP000800200">
    <property type="component" value="Unassembled WGS sequence"/>
</dbReference>
<comment type="subcellular location">
    <subcellularLocation>
        <location evidence="1 9">Nucleus</location>
        <location evidence="1 9">Nuclear pore complex</location>
    </subcellularLocation>
</comment>
<sequence>MFRVPSSTPPSTPDSRRSSRHVPSTTPAGLPPDRSFIPSSTPAGPPPSGLFGGSHFKAGDPKWLFNKSPRGGSPDKNELSGVGSGLFGAPPSARSVTQRGRSGFRVPSSSPPQPDAAEEDDDEEDSEREEKEEDEDEEGDDNMEDDEDAEGDEDDDDLFAAQGHILSQNRFSQSAASRNSKMHQQPSSPPVVRPAAKQSQYDLFKLAKGLTPNADRVTLRGPDEIILETEHLMTKLHESVTSDMPEKRSEILAEVAQELVQLWRASSLPSLRGSMSASSRPESANPLANANRLANLLLNIHYPAPQSRQQRPSVYSLVSTRPESRQFTPIPKVLLEWMNTYHNNPSELGLVLRETRGFSAHAAFWDAVNYSAFRGNFSGTLKLLKGARFEVAETAAADGLGDHGYHGIHLTNTNIAVESAIHLLHACPAVNSDDWDVKGQDWSVFRRRVYQTLAELQDFAEGQSQNRHSISQPFQAANFGISQSQNNLNLSMASRRAESNVPWTVYENLSKLYKQLLGGEEEIIAISSDWVEAVLGLAVWWNGEDDDVAQGSLAASRRSIARSQRVRPADVTPVRAYCQRLSSALATVINTSEDFSINTTDASEVGLACIFDDNTEGVLQILRNWSLSIASAVAEVASAGEWFRLANGILDQFDQSDLMVLSFNEQQRTGVTKDDLLTAYAILLSSKETITSRDGQTVREGWELSIQVLERLDDESAANDQIDQLLHNLPLQSPERVDKITYLCNSLGLSKHARSIALKYADYLSKSTQNYGDTLVYYARAHDATMIQEVLQILVSHCLVKSMAFPPFAELDTRLKSLITSPKHTLTQFARVDPEAAQLLSNYLSGYATIRKFYDLRDEEILAQPGEKPTLRPMARKRAAANALMVIIASASSSIRGGLYDPDVETVVQVDVLLSLLGEALVFVNQPKRTLTLQHLYSLLAAIEDLETAPSMIFAQCEECFSSTLAAAHGANVPSSLSRSLHKSTSNLTTASSQYSLIGSQDLGSLEGQSTESSAVLIKGGNVNDANRAWDWRKGFGKEAKGSDVLRILRLGIAREIGRAWAEGEV</sequence>
<evidence type="ECO:0000256" key="9">
    <source>
        <dbReference type="RuleBase" id="RU365073"/>
    </source>
</evidence>
<feature type="region of interest" description="Disordered" evidence="10">
    <location>
        <begin position="170"/>
        <end position="197"/>
    </location>
</feature>
<dbReference type="GO" id="GO:0045893">
    <property type="term" value="P:positive regulation of DNA-templated transcription"/>
    <property type="evidence" value="ECO:0007669"/>
    <property type="project" value="TreeGrafter"/>
</dbReference>
<evidence type="ECO:0000313" key="11">
    <source>
        <dbReference type="EMBL" id="KAF2189212.1"/>
    </source>
</evidence>
<gene>
    <name evidence="11" type="ORF">K469DRAFT_723963</name>
</gene>
<reference evidence="11" key="1">
    <citation type="journal article" date="2020" name="Stud. Mycol.">
        <title>101 Dothideomycetes genomes: a test case for predicting lifestyles and emergence of pathogens.</title>
        <authorList>
            <person name="Haridas S."/>
            <person name="Albert R."/>
            <person name="Binder M."/>
            <person name="Bloem J."/>
            <person name="Labutti K."/>
            <person name="Salamov A."/>
            <person name="Andreopoulos B."/>
            <person name="Baker S."/>
            <person name="Barry K."/>
            <person name="Bills G."/>
            <person name="Bluhm B."/>
            <person name="Cannon C."/>
            <person name="Castanera R."/>
            <person name="Culley D."/>
            <person name="Daum C."/>
            <person name="Ezra D."/>
            <person name="Gonzalez J."/>
            <person name="Henrissat B."/>
            <person name="Kuo A."/>
            <person name="Liang C."/>
            <person name="Lipzen A."/>
            <person name="Lutzoni F."/>
            <person name="Magnuson J."/>
            <person name="Mondo S."/>
            <person name="Nolan M."/>
            <person name="Ohm R."/>
            <person name="Pangilinan J."/>
            <person name="Park H.-J."/>
            <person name="Ramirez L."/>
            <person name="Alfaro M."/>
            <person name="Sun H."/>
            <person name="Tritt A."/>
            <person name="Yoshinaga Y."/>
            <person name="Zwiers L.-H."/>
            <person name="Turgeon B."/>
            <person name="Goodwin S."/>
            <person name="Spatafora J."/>
            <person name="Crous P."/>
            <person name="Grigoriev I."/>
        </authorList>
    </citation>
    <scope>NUCLEOTIDE SEQUENCE</scope>
    <source>
        <strain evidence="11">CBS 207.26</strain>
    </source>
</reference>
<proteinExistence type="inferred from homology"/>
<feature type="compositionally biased region" description="Acidic residues" evidence="10">
    <location>
        <begin position="116"/>
        <end position="156"/>
    </location>
</feature>
<keyword evidence="9" id="KW-0472">Membrane</keyword>
<dbReference type="GO" id="GO:0031080">
    <property type="term" value="C:nuclear pore outer ring"/>
    <property type="evidence" value="ECO:0007669"/>
    <property type="project" value="TreeGrafter"/>
</dbReference>
<feature type="region of interest" description="Disordered" evidence="10">
    <location>
        <begin position="1"/>
        <end position="156"/>
    </location>
</feature>
<dbReference type="GO" id="GO:0017056">
    <property type="term" value="F:structural constituent of nuclear pore"/>
    <property type="evidence" value="ECO:0007669"/>
    <property type="project" value="TreeGrafter"/>
</dbReference>
<keyword evidence="12" id="KW-1185">Reference proteome</keyword>
<keyword evidence="5 9" id="KW-0653">Protein transport</keyword>
<accession>A0A6A6EEG7</accession>
<evidence type="ECO:0000256" key="5">
    <source>
        <dbReference type="ARBA" id="ARBA00022927"/>
    </source>
</evidence>
<keyword evidence="4 9" id="KW-0509">mRNA transport</keyword>
<evidence type="ECO:0000256" key="1">
    <source>
        <dbReference type="ARBA" id="ARBA00004567"/>
    </source>
</evidence>
<keyword evidence="8 9" id="KW-0539">Nucleus</keyword>
<evidence type="ECO:0000313" key="12">
    <source>
        <dbReference type="Proteomes" id="UP000800200"/>
    </source>
</evidence>
<dbReference type="PANTHER" id="PTHR13373">
    <property type="entry name" value="FROUNT PROTEIN-RELATED"/>
    <property type="match status" value="1"/>
</dbReference>